<dbReference type="Pfam" id="PF11013">
    <property type="entry name" value="DUF2851"/>
    <property type="match status" value="1"/>
</dbReference>
<dbReference type="STRING" id="570521.SAMN04488508_11627"/>
<dbReference type="OrthoDB" id="1005072at2"/>
<reference evidence="2" key="1">
    <citation type="submission" date="2016-11" db="EMBL/GenBank/DDBJ databases">
        <authorList>
            <person name="Varghese N."/>
            <person name="Submissions S."/>
        </authorList>
    </citation>
    <scope>NUCLEOTIDE SEQUENCE [LARGE SCALE GENOMIC DNA]</scope>
    <source>
        <strain evidence="2">DSM 22623</strain>
    </source>
</reference>
<evidence type="ECO:0008006" key="3">
    <source>
        <dbReference type="Google" id="ProtNLM"/>
    </source>
</evidence>
<dbReference type="AlphaFoldDB" id="A0A1M6LG52"/>
<name>A0A1M6LG52_9FLAO</name>
<accession>A0A1M6LG52</accession>
<organism evidence="1 2">
    <name type="scientific">Aquimarina spongiae</name>
    <dbReference type="NCBI Taxonomy" id="570521"/>
    <lineage>
        <taxon>Bacteria</taxon>
        <taxon>Pseudomonadati</taxon>
        <taxon>Bacteroidota</taxon>
        <taxon>Flavobacteriia</taxon>
        <taxon>Flavobacteriales</taxon>
        <taxon>Flavobacteriaceae</taxon>
        <taxon>Aquimarina</taxon>
    </lineage>
</organism>
<gene>
    <name evidence="1" type="ORF">SAMN04488508_11627</name>
</gene>
<sequence length="426" mass="49830">MKEDFLHYLWKFKKFSCSNLKTTSKEEIKLYRLGVHNVAHAGPDFFNALISIEGQKWAGNVELHIKSSDWYAHHHEQDSAYDNVILHVVWDDDIEVFRKDNTRVPTLQLRDYVDEQLLDRYHQLFVHSSNHQLPCKSGLNQIPDFLLSNFQDRLFVERLEQKSKLIMNLLSNYANNWEAVFFMLLAKNFGLKVNGDAFLSLAQSFEFSVFRKCSQDQTVLEALLFGQAGLLENESDVPYFNSLQKEYAFLKHKFNLDTRNVLPFQFFRLRPPNFPTIRIAQLASLYAKYPALFDLVVNTNMLADFYRLFSIEISNFWKNHYTFSKESVVRDKPITRQMVDLILINTVIPIRFCYFRSLGKNTDEAVMALITNIQAEKNTIVTRFEESGLVFQNALQSQSLLQLRQNYCDRKACLKCAIGNYLLNQD</sequence>
<evidence type="ECO:0000313" key="2">
    <source>
        <dbReference type="Proteomes" id="UP000184432"/>
    </source>
</evidence>
<keyword evidence="2" id="KW-1185">Reference proteome</keyword>
<evidence type="ECO:0000313" key="1">
    <source>
        <dbReference type="EMBL" id="SHJ70065.1"/>
    </source>
</evidence>
<dbReference type="InterPro" id="IPR021272">
    <property type="entry name" value="DUF2851"/>
</dbReference>
<dbReference type="EMBL" id="FQYP01000016">
    <property type="protein sequence ID" value="SHJ70065.1"/>
    <property type="molecule type" value="Genomic_DNA"/>
</dbReference>
<protein>
    <recommendedName>
        <fullName evidence="3">DUF2851 domain-containing protein</fullName>
    </recommendedName>
</protein>
<dbReference type="Proteomes" id="UP000184432">
    <property type="component" value="Unassembled WGS sequence"/>
</dbReference>
<dbReference type="RefSeq" id="WP_073322041.1">
    <property type="nucleotide sequence ID" value="NZ_FQYP01000016.1"/>
</dbReference>
<proteinExistence type="predicted"/>